<dbReference type="PANTHER" id="PTHR40940:SF2">
    <property type="entry name" value="BATD"/>
    <property type="match status" value="1"/>
</dbReference>
<dbReference type="InterPro" id="IPR025738">
    <property type="entry name" value="BatD"/>
</dbReference>
<dbReference type="Gene3D" id="1.25.40.10">
    <property type="entry name" value="Tetratricopeptide repeat domain"/>
    <property type="match status" value="1"/>
</dbReference>
<keyword evidence="4" id="KW-1185">Reference proteome</keyword>
<dbReference type="Proteomes" id="UP000070058">
    <property type="component" value="Unassembled WGS sequence"/>
</dbReference>
<dbReference type="PANTHER" id="PTHR40940">
    <property type="entry name" value="PROTEIN BATD-RELATED"/>
    <property type="match status" value="1"/>
</dbReference>
<dbReference type="AlphaFoldDB" id="A0A139SQM7"/>
<feature type="region of interest" description="Disordered" evidence="1">
    <location>
        <begin position="605"/>
        <end position="631"/>
    </location>
</feature>
<dbReference type="InterPro" id="IPR011990">
    <property type="entry name" value="TPR-like_helical_dom_sf"/>
</dbReference>
<feature type="region of interest" description="Disordered" evidence="1">
    <location>
        <begin position="387"/>
        <end position="437"/>
    </location>
</feature>
<proteinExistence type="predicted"/>
<comment type="caution">
    <text evidence="3">The sequence shown here is derived from an EMBL/GenBank/DDBJ whole genome shotgun (WGS) entry which is preliminary data.</text>
</comment>
<evidence type="ECO:0000256" key="2">
    <source>
        <dbReference type="SAM" id="SignalP"/>
    </source>
</evidence>
<feature type="chain" id="PRO_5007489722" description="SH3b domain-containing protein" evidence="2">
    <location>
        <begin position="26"/>
        <end position="875"/>
    </location>
</feature>
<keyword evidence="2" id="KW-0732">Signal</keyword>
<evidence type="ECO:0008006" key="5">
    <source>
        <dbReference type="Google" id="ProtNLM"/>
    </source>
</evidence>
<feature type="compositionally biased region" description="Pro residues" evidence="1">
    <location>
        <begin position="412"/>
        <end position="427"/>
    </location>
</feature>
<name>A0A139SQM7_9BACT</name>
<protein>
    <recommendedName>
        <fullName evidence="5">SH3b domain-containing protein</fullName>
    </recommendedName>
</protein>
<sequence>MPSLRIPPAFAALILCFAMASSALAQRVFWSDAGTGDPADIQLVFENCKPEAAPELPALSEASFHYRGQSTQVQVINFSRTSSLVLSYRLQITVPGQVAIPDFDVQTDKGLLSVPPYTTGTVQPGPESDIKARLTPRKTTVWAGEVFPLVYSIDVARRSFSNFGDQIQWEPSPLVAEDWSEPSAIEANRAGEVRLQVAFRTRAYARAPGTLRLSPVRQLVNLNLGTVGFGFFQQPRIEQVSLSTDQPELHIQPLPLPAPARFIGGVGDFELKSTVVPQSASVGEPITWTLELSGTGNWPEISGLPPRSVSSDFQAIQPPAKHSHKDGQLFDGTLTEDVVLIPTRPGTYTLGPYELHTFDVETGSYRAHSIPATTLTVTAATAAGNTVAPSSPAQAAGSSAAALTPPTSGPDSPGPLPALPGSAPPPEGLLQGPIDGSHVVRAPTRSTTALTARALAPFGLLGAAWLALALRRAHRLDPLRPRREARAQLATTLAALRQNPSDAALLIDWQQHAAKAHGLSHALPPAAQLPDSDGWQSLWAEAEQSLYRAQTPLPSDWLARAEAALAVLTIPGTAWARALRKQNLCPWLFSLALALVLAQPLQAQAGKAPPSNPREPTRSENADSSSAARDTAHQAYAGGDFDAAAALWQAAVAAQPRDWAARHNLALALAQQEQWAAAAAQATAAFVQNPREPNVRWNLAGAYSKAGYSPEELRPVLREGPRSQLARLASPGGWECALVVGSSAVALGLLLPLLRGYGLVRLSVKAPALALALCGLLLAATALAGRASYGLAAQPQAALVWRAGQLYSIPTEADTEQQTAPLAAGVIGIAEGHFLGWARLRFANGQSGWVRNSELVPLWETPPQSAESGRDGRGD</sequence>
<feature type="signal peptide" evidence="2">
    <location>
        <begin position="1"/>
        <end position="25"/>
    </location>
</feature>
<dbReference type="STRING" id="1548207.AXK11_03360"/>
<dbReference type="RefSeq" id="WP_068629232.1">
    <property type="nucleotide sequence ID" value="NZ_LSZQ01000028.1"/>
</dbReference>
<evidence type="ECO:0000313" key="3">
    <source>
        <dbReference type="EMBL" id="KXU36842.1"/>
    </source>
</evidence>
<dbReference type="OrthoDB" id="180318at2"/>
<accession>A0A139SQM7</accession>
<dbReference type="EMBL" id="LSZQ01000028">
    <property type="protein sequence ID" value="KXU36842.1"/>
    <property type="molecule type" value="Genomic_DNA"/>
</dbReference>
<gene>
    <name evidence="3" type="ORF">AXK11_03360</name>
</gene>
<reference evidence="4" key="1">
    <citation type="submission" date="2016-02" db="EMBL/GenBank/DDBJ databases">
        <authorList>
            <person name="Sanders J.G."/>
            <person name="Lin J.Y."/>
            <person name="Wertz J.T."/>
            <person name="Russell J.A."/>
            <person name="Moreau C.S."/>
            <person name="Powell S."/>
        </authorList>
    </citation>
    <scope>NUCLEOTIDE SEQUENCE [LARGE SCALE GENOMIC DNA]</scope>
    <source>
        <strain evidence="4">CAG34</strain>
    </source>
</reference>
<feature type="compositionally biased region" description="Low complexity" evidence="1">
    <location>
        <begin position="387"/>
        <end position="411"/>
    </location>
</feature>
<dbReference type="SUPFAM" id="SSF48452">
    <property type="entry name" value="TPR-like"/>
    <property type="match status" value="1"/>
</dbReference>
<organism evidence="3 4">
    <name type="scientific">Cephaloticoccus primus</name>
    <dbReference type="NCBI Taxonomy" id="1548207"/>
    <lineage>
        <taxon>Bacteria</taxon>
        <taxon>Pseudomonadati</taxon>
        <taxon>Verrucomicrobiota</taxon>
        <taxon>Opitutia</taxon>
        <taxon>Opitutales</taxon>
        <taxon>Opitutaceae</taxon>
        <taxon>Cephaloticoccus</taxon>
    </lineage>
</organism>
<evidence type="ECO:0000256" key="1">
    <source>
        <dbReference type="SAM" id="MobiDB-lite"/>
    </source>
</evidence>
<evidence type="ECO:0000313" key="4">
    <source>
        <dbReference type="Proteomes" id="UP000070058"/>
    </source>
</evidence>